<dbReference type="SUPFAM" id="SSF52087">
    <property type="entry name" value="CRAL/TRIO domain"/>
    <property type="match status" value="1"/>
</dbReference>
<name>A0A485LNV6_9STRA</name>
<dbReference type="InterPro" id="IPR051026">
    <property type="entry name" value="PI/PC_transfer"/>
</dbReference>
<dbReference type="PANTHER" id="PTHR45657">
    <property type="entry name" value="CRAL-TRIO DOMAIN-CONTAINING PROTEIN YKL091C-RELATED"/>
    <property type="match status" value="1"/>
</dbReference>
<dbReference type="AlphaFoldDB" id="A0A485LNV6"/>
<reference evidence="3 4" key="1">
    <citation type="submission" date="2019-03" db="EMBL/GenBank/DDBJ databases">
        <authorList>
            <person name="Gaulin E."/>
            <person name="Dumas B."/>
        </authorList>
    </citation>
    <scope>NUCLEOTIDE SEQUENCE [LARGE SCALE GENOMIC DNA]</scope>
    <source>
        <strain evidence="3">CBS 568.67</strain>
    </source>
</reference>
<dbReference type="PROSITE" id="PS50191">
    <property type="entry name" value="CRAL_TRIO"/>
    <property type="match status" value="1"/>
</dbReference>
<dbReference type="Pfam" id="PF00650">
    <property type="entry name" value="CRAL_TRIO"/>
    <property type="match status" value="1"/>
</dbReference>
<dbReference type="SMART" id="SM00516">
    <property type="entry name" value="SEC14"/>
    <property type="match status" value="1"/>
</dbReference>
<dbReference type="EMBL" id="VJMH01007320">
    <property type="protein sequence ID" value="KAF0684132.1"/>
    <property type="molecule type" value="Genomic_DNA"/>
</dbReference>
<proteinExistence type="predicted"/>
<dbReference type="InterPro" id="IPR036865">
    <property type="entry name" value="CRAL-TRIO_dom_sf"/>
</dbReference>
<evidence type="ECO:0000313" key="3">
    <source>
        <dbReference type="EMBL" id="VFU00505.1"/>
    </source>
</evidence>
<reference evidence="2" key="2">
    <citation type="submission" date="2019-06" db="EMBL/GenBank/DDBJ databases">
        <title>Genomics analysis of Aphanomyces spp. identifies a new class of oomycete effector associated with host adaptation.</title>
        <authorList>
            <person name="Gaulin E."/>
        </authorList>
    </citation>
    <scope>NUCLEOTIDE SEQUENCE</scope>
    <source>
        <strain evidence="2">CBS 578.67</strain>
    </source>
</reference>
<dbReference type="Gene3D" id="3.40.525.10">
    <property type="entry name" value="CRAL-TRIO lipid binding domain"/>
    <property type="match status" value="1"/>
</dbReference>
<protein>
    <submittedName>
        <fullName evidence="3">Aste57867_23862 protein</fullName>
    </submittedName>
</protein>
<evidence type="ECO:0000313" key="2">
    <source>
        <dbReference type="EMBL" id="KAF0684132.1"/>
    </source>
</evidence>
<gene>
    <name evidence="3" type="primary">Aste57867_23862</name>
    <name evidence="2" type="ORF">As57867_023789</name>
    <name evidence="3" type="ORF">ASTE57867_23862</name>
</gene>
<evidence type="ECO:0000313" key="4">
    <source>
        <dbReference type="Proteomes" id="UP000332933"/>
    </source>
</evidence>
<accession>A0A485LNV6</accession>
<organism evidence="3 4">
    <name type="scientific">Aphanomyces stellatus</name>
    <dbReference type="NCBI Taxonomy" id="120398"/>
    <lineage>
        <taxon>Eukaryota</taxon>
        <taxon>Sar</taxon>
        <taxon>Stramenopiles</taxon>
        <taxon>Oomycota</taxon>
        <taxon>Saprolegniomycetes</taxon>
        <taxon>Saprolegniales</taxon>
        <taxon>Verrucalvaceae</taxon>
        <taxon>Aphanomyces</taxon>
    </lineage>
</organism>
<dbReference type="Proteomes" id="UP000332933">
    <property type="component" value="Unassembled WGS sequence"/>
</dbReference>
<dbReference type="EMBL" id="CAADRA010007346">
    <property type="protein sequence ID" value="VFU00505.1"/>
    <property type="molecule type" value="Genomic_DNA"/>
</dbReference>
<dbReference type="CDD" id="cd00170">
    <property type="entry name" value="SEC14"/>
    <property type="match status" value="1"/>
</dbReference>
<dbReference type="PANTHER" id="PTHR45657:SF1">
    <property type="entry name" value="CRAL-TRIO DOMAIN-CONTAINING PROTEIN YKL091C-RELATED"/>
    <property type="match status" value="1"/>
</dbReference>
<feature type="domain" description="CRAL-TRIO" evidence="1">
    <location>
        <begin position="86"/>
        <end position="262"/>
    </location>
</feature>
<keyword evidence="4" id="KW-1185">Reference proteome</keyword>
<evidence type="ECO:0000259" key="1">
    <source>
        <dbReference type="PROSITE" id="PS50191"/>
    </source>
</evidence>
<dbReference type="InterPro" id="IPR001251">
    <property type="entry name" value="CRAL-TRIO_dom"/>
</dbReference>
<sequence>MKKAPSLDSESFGDESAPLEAADQVIYDAIKAAYSTCNHSFCVRLSRAFRSEKKQRLEKTLAEVKKIMEWRAAHDADTVLTTTLEKTPLFQQSWPSTIYGEDSQGHVITMERLVEINVDSFHANFTVEEILRHRMQHLERVQAELASVSTRTGRLVYKHIYIFDLAGLAWKHVAPSVIGYLKPIFDLGQVYYPESLFRMYLVNAPFIFCGTWKAISPWIDPETRQKIQIFKSAAAFCVEAQKQGLSLDVLPATLGGTHAGRSLGSLHQPTTPEVPA</sequence>
<dbReference type="OrthoDB" id="59899at2759"/>